<evidence type="ECO:0000313" key="2">
    <source>
        <dbReference type="Proteomes" id="UP001146336"/>
    </source>
</evidence>
<keyword evidence="2" id="KW-1185">Reference proteome</keyword>
<reference evidence="1" key="1">
    <citation type="submission" date="2023-03" db="EMBL/GenBank/DDBJ databases">
        <title>Comparative genomics of Weissella fermenti BK2, and weissella type species.</title>
        <authorList>
            <person name="Lee J.K."/>
            <person name="Baek J.H."/>
            <person name="Kim J.M."/>
            <person name="Choi D.G."/>
            <person name="Jeon C.O."/>
        </authorList>
    </citation>
    <scope>NUCLEOTIDE SEQUENCE</scope>
    <source>
        <strain evidence="1">BK2</strain>
    </source>
</reference>
<accession>A0ABT6D5M5</accession>
<name>A0ABT6D5M5_9LACO</name>
<sequence length="79" mass="8285">MRKFLSDTVRIVKANTSADPIANYGFLRVASPVFGRTAYSVALAATCGNLSDETSAVVEAIEVTSAELVTESATVLSDD</sequence>
<dbReference type="RefSeq" id="WP_199404765.1">
    <property type="nucleotide sequence ID" value="NZ_JAOZFC020000004.1"/>
</dbReference>
<organism evidence="1 2">
    <name type="scientific">Weissella fermenti</name>
    <dbReference type="NCBI Taxonomy" id="2987699"/>
    <lineage>
        <taxon>Bacteria</taxon>
        <taxon>Bacillati</taxon>
        <taxon>Bacillota</taxon>
        <taxon>Bacilli</taxon>
        <taxon>Lactobacillales</taxon>
        <taxon>Lactobacillaceae</taxon>
        <taxon>Weissella</taxon>
    </lineage>
</organism>
<dbReference type="EMBL" id="JAOZFC020000004">
    <property type="protein sequence ID" value="MDF9300816.1"/>
    <property type="molecule type" value="Genomic_DNA"/>
</dbReference>
<evidence type="ECO:0000313" key="1">
    <source>
        <dbReference type="EMBL" id="MDF9300816.1"/>
    </source>
</evidence>
<protein>
    <submittedName>
        <fullName evidence="1">Uncharacterized protein</fullName>
    </submittedName>
</protein>
<proteinExistence type="predicted"/>
<dbReference type="Proteomes" id="UP001146336">
    <property type="component" value="Unassembled WGS sequence"/>
</dbReference>
<comment type="caution">
    <text evidence="1">The sequence shown here is derived from an EMBL/GenBank/DDBJ whole genome shotgun (WGS) entry which is preliminary data.</text>
</comment>
<gene>
    <name evidence="1" type="ORF">OIT47_011140</name>
</gene>